<organism evidence="3 4">
    <name type="scientific">Lihuaxuella thermophila</name>
    <dbReference type="NCBI Taxonomy" id="1173111"/>
    <lineage>
        <taxon>Bacteria</taxon>
        <taxon>Bacillati</taxon>
        <taxon>Bacillota</taxon>
        <taxon>Bacilli</taxon>
        <taxon>Bacillales</taxon>
        <taxon>Thermoactinomycetaceae</taxon>
        <taxon>Lihuaxuella</taxon>
    </lineage>
</organism>
<evidence type="ECO:0000313" key="3">
    <source>
        <dbReference type="EMBL" id="SEM79326.1"/>
    </source>
</evidence>
<dbReference type="InterPro" id="IPR013486">
    <property type="entry name" value="SpoIID/LytB"/>
</dbReference>
<dbReference type="STRING" id="1173111.SAMN05444955_10267"/>
<dbReference type="Proteomes" id="UP000199695">
    <property type="component" value="Unassembled WGS sequence"/>
</dbReference>
<dbReference type="EMBL" id="FOCQ01000002">
    <property type="protein sequence ID" value="SEM79326.1"/>
    <property type="molecule type" value="Genomic_DNA"/>
</dbReference>
<sequence length="511" mass="57455">MFSGGVTLPLHSRGNGKQIPERAFFQSSASIRGPVSLSTLIRQNQRRNLFSTSDSAVHRNGVVNKISERLQNRPASQVLHGRKPTQTEDGQDKDSCAHVNHFLVLNSGRFHSFKVKVCPIYTRRAEGGSATVRFPFGQWDKTAGVRTELLKIVGGEGRLQKRLLFCLITLTLLILIIPTLLVSLQTETSTEPVSAEIRSQAETADEESSLVVRVYLTKEKRVEEIPLESYIRGVIAAEMPADFHPEALKAQALAARTYIIDRLIKQDYSDMSRWGEAAKSADVTDTTMHQVYATDQDLRKKWGAEYGKNIRRMDEAVRSTGGQIITYQGKPIYPAFFSTSNGRTENSEDYFAGKYPYLRSVNSAWDQYSPKYRQVQTWEISRLLGKLEAETGKRIAMSTSSGQNMIRILKKTPGNRIAEIQIGDRKFTGREVREALQLPSTDFSWQIKGNKIRLTTRGYGHGVGMSQWGANLMAKQGKNVSEIIAHYYQGVKIEKMSPDRLANIAGRLRIY</sequence>
<dbReference type="GO" id="GO:0030288">
    <property type="term" value="C:outer membrane-bounded periplasmic space"/>
    <property type="evidence" value="ECO:0007669"/>
    <property type="project" value="TreeGrafter"/>
</dbReference>
<feature type="region of interest" description="Disordered" evidence="1">
    <location>
        <begin position="73"/>
        <end position="93"/>
    </location>
</feature>
<gene>
    <name evidence="3" type="ORF">SAMN05444955_10267</name>
</gene>
<dbReference type="InterPro" id="IPR014225">
    <property type="entry name" value="Spore_II_D_firmicutes"/>
</dbReference>
<feature type="domain" description="Sporulation stage II protein D amidase enhancer LytB N-terminal" evidence="2">
    <location>
        <begin position="217"/>
        <end position="327"/>
    </location>
</feature>
<dbReference type="PANTHER" id="PTHR30032:SF4">
    <property type="entry name" value="AMIDASE ENHANCER"/>
    <property type="match status" value="1"/>
</dbReference>
<dbReference type="AlphaFoldDB" id="A0A1H8B9E9"/>
<dbReference type="NCBIfam" id="TIGR02870">
    <property type="entry name" value="spore_II_D"/>
    <property type="match status" value="1"/>
</dbReference>
<evidence type="ECO:0000256" key="1">
    <source>
        <dbReference type="SAM" id="MobiDB-lite"/>
    </source>
</evidence>
<dbReference type="PANTHER" id="PTHR30032">
    <property type="entry name" value="N-ACETYLMURAMOYL-L-ALANINE AMIDASE-RELATED"/>
    <property type="match status" value="1"/>
</dbReference>
<name>A0A1H8B9E9_9BACL</name>
<accession>A0A1H8B9E9</accession>
<dbReference type="NCBIfam" id="TIGR02669">
    <property type="entry name" value="SpoIID_LytB"/>
    <property type="match status" value="1"/>
</dbReference>
<dbReference type="InterPro" id="IPR013693">
    <property type="entry name" value="SpoIID/LytB_N"/>
</dbReference>
<evidence type="ECO:0000313" key="4">
    <source>
        <dbReference type="Proteomes" id="UP000199695"/>
    </source>
</evidence>
<dbReference type="GO" id="GO:0030435">
    <property type="term" value="P:sporulation resulting in formation of a cellular spore"/>
    <property type="evidence" value="ECO:0007669"/>
    <property type="project" value="InterPro"/>
</dbReference>
<proteinExistence type="predicted"/>
<dbReference type="Pfam" id="PF08486">
    <property type="entry name" value="SpoIID"/>
    <property type="match status" value="1"/>
</dbReference>
<evidence type="ECO:0000259" key="2">
    <source>
        <dbReference type="Pfam" id="PF08486"/>
    </source>
</evidence>
<keyword evidence="4" id="KW-1185">Reference proteome</keyword>
<protein>
    <submittedName>
        <fullName evidence="3">Stage II sporulation protein D</fullName>
    </submittedName>
</protein>
<dbReference type="InterPro" id="IPR051922">
    <property type="entry name" value="Bact_Sporulation_Assoc"/>
</dbReference>
<reference evidence="3 4" key="1">
    <citation type="submission" date="2016-10" db="EMBL/GenBank/DDBJ databases">
        <authorList>
            <person name="de Groot N.N."/>
        </authorList>
    </citation>
    <scope>NUCLEOTIDE SEQUENCE [LARGE SCALE GENOMIC DNA]</scope>
    <source>
        <strain evidence="3 4">DSM 46701</strain>
    </source>
</reference>